<organism evidence="1 2">
    <name type="scientific">Sapientia aquatica</name>
    <dbReference type="NCBI Taxonomy" id="1549640"/>
    <lineage>
        <taxon>Bacteria</taxon>
        <taxon>Pseudomonadati</taxon>
        <taxon>Pseudomonadota</taxon>
        <taxon>Betaproteobacteria</taxon>
        <taxon>Burkholderiales</taxon>
        <taxon>Oxalobacteraceae</taxon>
        <taxon>Sapientia</taxon>
    </lineage>
</organism>
<evidence type="ECO:0000313" key="1">
    <source>
        <dbReference type="EMBL" id="TDK61912.1"/>
    </source>
</evidence>
<reference evidence="1 2" key="1">
    <citation type="submission" date="2019-03" db="EMBL/GenBank/DDBJ databases">
        <title>Sapientia aquatica gen. nov., sp. nov., isolated from a crater lake.</title>
        <authorList>
            <person name="Felfoldi T."/>
            <person name="Szabo A."/>
            <person name="Toth E."/>
            <person name="Schumann P."/>
            <person name="Keki Z."/>
            <person name="Marialigeti K."/>
            <person name="Mathe I."/>
        </authorList>
    </citation>
    <scope>NUCLEOTIDE SEQUENCE [LARGE SCALE GENOMIC DNA]</scope>
    <source>
        <strain evidence="1 2">SA-152</strain>
    </source>
</reference>
<dbReference type="Gene3D" id="3.40.50.1820">
    <property type="entry name" value="alpha/beta hydrolase"/>
    <property type="match status" value="1"/>
</dbReference>
<dbReference type="RefSeq" id="WP_133330601.1">
    <property type="nucleotide sequence ID" value="NZ_SMYL01000012.1"/>
</dbReference>
<dbReference type="SUPFAM" id="SSF53474">
    <property type="entry name" value="alpha/beta-Hydrolases"/>
    <property type="match status" value="1"/>
</dbReference>
<dbReference type="InterPro" id="IPR029058">
    <property type="entry name" value="AB_hydrolase_fold"/>
</dbReference>
<dbReference type="Pfam" id="PF00756">
    <property type="entry name" value="Esterase"/>
    <property type="match status" value="1"/>
</dbReference>
<proteinExistence type="predicted"/>
<sequence length="312" mass="35265">MTLIQRLRVLGCKLFGAALMLWVPINSYAQIMPTVNVGQVQRLENFPSKFVDARHVDIWLPDGYSPAKHYNVLYMHDGQGLFDASTTWNKQAWNVHTAIDKLVKQGRIGDTIVVGVWNNGKFRRTEYFPQKYLGFVTPIKRNQFIQAELAGTPLSDRYLQFLVQELKPYIDTHFSTYPDRAHTFMMGSSMGGLISIYAISEYPDVFGGVAALSTHWIGGPVNNTELPLAAFSYLQQHLASPENHRIYMDHGTRGLDAFYAPSQGFVDAIFKERGYTEAQMKSIVIDGADHNERDWSARLEVPLVFLLGGGQR</sequence>
<accession>A0A4R5VUR6</accession>
<dbReference type="EMBL" id="SMYL01000012">
    <property type="protein sequence ID" value="TDK61912.1"/>
    <property type="molecule type" value="Genomic_DNA"/>
</dbReference>
<dbReference type="InterPro" id="IPR000801">
    <property type="entry name" value="Esterase-like"/>
</dbReference>
<comment type="caution">
    <text evidence="1">The sequence shown here is derived from an EMBL/GenBank/DDBJ whole genome shotgun (WGS) entry which is preliminary data.</text>
</comment>
<protein>
    <submittedName>
        <fullName evidence="1">Esterase family protein</fullName>
    </submittedName>
</protein>
<evidence type="ECO:0000313" key="2">
    <source>
        <dbReference type="Proteomes" id="UP000294829"/>
    </source>
</evidence>
<name>A0A4R5VUR6_9BURK</name>
<gene>
    <name evidence="1" type="ORF">E2I14_16640</name>
</gene>
<dbReference type="PANTHER" id="PTHR48098:SF6">
    <property type="entry name" value="FERRI-BACILLIBACTIN ESTERASE BESA"/>
    <property type="match status" value="1"/>
</dbReference>
<dbReference type="InterPro" id="IPR050583">
    <property type="entry name" value="Mycobacterial_A85_antigen"/>
</dbReference>
<dbReference type="OrthoDB" id="49490at2"/>
<dbReference type="PANTHER" id="PTHR48098">
    <property type="entry name" value="ENTEROCHELIN ESTERASE-RELATED"/>
    <property type="match status" value="1"/>
</dbReference>
<dbReference type="Proteomes" id="UP000294829">
    <property type="component" value="Unassembled WGS sequence"/>
</dbReference>
<dbReference type="AlphaFoldDB" id="A0A4R5VUR6"/>
<keyword evidence="2" id="KW-1185">Reference proteome</keyword>